<evidence type="ECO:0008006" key="4">
    <source>
        <dbReference type="Google" id="ProtNLM"/>
    </source>
</evidence>
<organism evidence="2 3">
    <name type="scientific">Streptomyces caniscabiei</name>
    <dbReference type="NCBI Taxonomy" id="2746961"/>
    <lineage>
        <taxon>Bacteria</taxon>
        <taxon>Bacillati</taxon>
        <taxon>Actinomycetota</taxon>
        <taxon>Actinomycetes</taxon>
        <taxon>Kitasatosporales</taxon>
        <taxon>Streptomycetaceae</taxon>
        <taxon>Streptomyces</taxon>
    </lineage>
</organism>
<reference evidence="2 3" key="1">
    <citation type="journal article" date="2023" name="Microb. Genom.">
        <title>Mesoterricola silvestris gen. nov., sp. nov., Mesoterricola sediminis sp. nov., Geothrix oryzae sp. nov., Geothrix edaphica sp. nov., Geothrix rubra sp. nov., and Geothrix limicola sp. nov., six novel members of Acidobacteriota isolated from soils.</title>
        <authorList>
            <person name="Weisberg A.J."/>
            <person name="Pearce E."/>
            <person name="Kramer C.G."/>
            <person name="Chang J.H."/>
            <person name="Clarke C.R."/>
        </authorList>
    </citation>
    <scope>NUCLEOTIDE SEQUENCE [LARGE SCALE GENOMIC DNA]</scope>
    <source>
        <strain evidence="2 3">NE20-4-1</strain>
    </source>
</reference>
<dbReference type="EMBL" id="JARAWJ010000028">
    <property type="protein sequence ID" value="MDX3041635.1"/>
    <property type="molecule type" value="Genomic_DNA"/>
</dbReference>
<protein>
    <recommendedName>
        <fullName evidence="4">Alpha/beta hydrolase</fullName>
    </recommendedName>
</protein>
<keyword evidence="3" id="KW-1185">Reference proteome</keyword>
<evidence type="ECO:0000313" key="3">
    <source>
        <dbReference type="Proteomes" id="UP001282474"/>
    </source>
</evidence>
<name>A0ABU4MVY4_9ACTN</name>
<dbReference type="Gene3D" id="3.40.50.1820">
    <property type="entry name" value="alpha/beta hydrolase"/>
    <property type="match status" value="1"/>
</dbReference>
<accession>A0ABU4MVY4</accession>
<proteinExistence type="predicted"/>
<sequence>MDPELAPVEEARGAVFPALSDEALPEIRRQIAEGSPGLDSEALTAGGRVRVEERQVPGPEGEPDITVLILSPAEDRGPKGGILSLHGGGMIMGDAGTT</sequence>
<feature type="region of interest" description="Disordered" evidence="1">
    <location>
        <begin position="72"/>
        <end position="98"/>
    </location>
</feature>
<evidence type="ECO:0000256" key="1">
    <source>
        <dbReference type="SAM" id="MobiDB-lite"/>
    </source>
</evidence>
<comment type="caution">
    <text evidence="2">The sequence shown here is derived from an EMBL/GenBank/DDBJ whole genome shotgun (WGS) entry which is preliminary data.</text>
</comment>
<gene>
    <name evidence="2" type="ORF">PV383_31255</name>
</gene>
<dbReference type="Proteomes" id="UP001282474">
    <property type="component" value="Unassembled WGS sequence"/>
</dbReference>
<dbReference type="RefSeq" id="WP_234442501.1">
    <property type="nucleotide sequence ID" value="NZ_JABXWF010000008.1"/>
</dbReference>
<dbReference type="InterPro" id="IPR029058">
    <property type="entry name" value="AB_hydrolase_fold"/>
</dbReference>
<evidence type="ECO:0000313" key="2">
    <source>
        <dbReference type="EMBL" id="MDX3041635.1"/>
    </source>
</evidence>